<dbReference type="RefSeq" id="XP_023632513.1">
    <property type="nucleotide sequence ID" value="XM_023776745.1"/>
</dbReference>
<keyword evidence="3" id="KW-1185">Reference proteome</keyword>
<dbReference type="PANTHER" id="PTHR24148">
    <property type="entry name" value="ANKYRIN REPEAT DOMAIN-CONTAINING PROTEIN 39 HOMOLOG-RELATED"/>
    <property type="match status" value="1"/>
</dbReference>
<dbReference type="AlphaFoldDB" id="A0A2D3VF31"/>
<organism evidence="2 3">
    <name type="scientific">Ramularia collo-cygni</name>
    <dbReference type="NCBI Taxonomy" id="112498"/>
    <lineage>
        <taxon>Eukaryota</taxon>
        <taxon>Fungi</taxon>
        <taxon>Dikarya</taxon>
        <taxon>Ascomycota</taxon>
        <taxon>Pezizomycotina</taxon>
        <taxon>Dothideomycetes</taxon>
        <taxon>Dothideomycetidae</taxon>
        <taxon>Mycosphaerellales</taxon>
        <taxon>Mycosphaerellaceae</taxon>
        <taxon>Ramularia</taxon>
    </lineage>
</organism>
<reference evidence="2 3" key="1">
    <citation type="submission" date="2016-03" db="EMBL/GenBank/DDBJ databases">
        <authorList>
            <person name="Ploux O."/>
        </authorList>
    </citation>
    <scope>NUCLEOTIDE SEQUENCE [LARGE SCALE GENOMIC DNA]</scope>
    <source>
        <strain evidence="2 3">URUG2</strain>
    </source>
</reference>
<evidence type="ECO:0000313" key="2">
    <source>
        <dbReference type="EMBL" id="CZT25855.1"/>
    </source>
</evidence>
<proteinExistence type="predicted"/>
<accession>A0A2D3VF31</accession>
<dbReference type="InterPro" id="IPR010730">
    <property type="entry name" value="HET"/>
</dbReference>
<dbReference type="GeneID" id="35606541"/>
<dbReference type="Pfam" id="PF06985">
    <property type="entry name" value="HET"/>
    <property type="match status" value="1"/>
</dbReference>
<gene>
    <name evidence="2" type="ORF">RCC_11524</name>
</gene>
<evidence type="ECO:0000313" key="3">
    <source>
        <dbReference type="Proteomes" id="UP000225277"/>
    </source>
</evidence>
<dbReference type="InterPro" id="IPR052895">
    <property type="entry name" value="HetReg/Transcr_Mod"/>
</dbReference>
<dbReference type="OrthoDB" id="5303367at2759"/>
<dbReference type="EMBL" id="FJUY01000032">
    <property type="protein sequence ID" value="CZT25855.1"/>
    <property type="molecule type" value="Genomic_DNA"/>
</dbReference>
<protein>
    <recommendedName>
        <fullName evidence="1">Heterokaryon incompatibility domain-containing protein</fullName>
    </recommendedName>
</protein>
<dbReference type="PANTHER" id="PTHR24148:SF82">
    <property type="entry name" value="HETEROKARYON INCOMPATIBILITY DOMAIN-CONTAINING PROTEIN"/>
    <property type="match status" value="1"/>
</dbReference>
<evidence type="ECO:0000259" key="1">
    <source>
        <dbReference type="Pfam" id="PF06985"/>
    </source>
</evidence>
<dbReference type="Proteomes" id="UP000225277">
    <property type="component" value="Unassembled WGS sequence"/>
</dbReference>
<feature type="domain" description="Heterokaryon incompatibility" evidence="1">
    <location>
        <begin position="43"/>
        <end position="198"/>
    </location>
</feature>
<dbReference type="STRING" id="112498.A0A2D3VF31"/>
<name>A0A2D3VF31_9PEZI</name>
<sequence length="508" mass="58705">MDRFQYDSLVDGQIRLVALQPARSFYEPLYCTLTTVHLEFATYEALSYVWGPSQEQHTLICNRQSLIITSNLNVALRYLRRKREQRVLWIDAVCIDQTNNAEKEIQIQLMGRIYREARACVVWLGESDRDINRLFRALKGPNHFFRYDWARDGLLFGGIEKKWTLYPLLVILGAGTGTIAFKKLRELSWFTRVWTIQELALNASPMAMYGRNTLRWRTLLHFWLSYDAATLIDYNNYNVLMSWTGSRYGLEASHLNWLRSSQTRTSLALKLQLMSHVQAAKVWDLKDKVFGVSAMLEMIGWQPPPPDYARSLEDLYVAASWAWARFFPDLVWIGMATRRHSALDLPSWVIDWSQATGNESAFFTHFLGDWVLNHAFATRHTQPSISNEQEAANFRQLCLKGYVVARVHGCAESVPNLRHSGTAWDGALRDPLVFRDGFVGLRYYIPLGFLSSKLSRIPHESRENFVAWMRLLRSSYPSRETLDKALDSLITLLHPVVLVCLLVWLPVS</sequence>